<protein>
    <recommendedName>
        <fullName evidence="4">Phage portal protein</fullName>
    </recommendedName>
</protein>
<dbReference type="AlphaFoldDB" id="A0A430AW87"/>
<dbReference type="Proteomes" id="UP000287605">
    <property type="component" value="Unassembled WGS sequence"/>
</dbReference>
<evidence type="ECO:0000313" key="2">
    <source>
        <dbReference type="EMBL" id="RSU12324.1"/>
    </source>
</evidence>
<dbReference type="OrthoDB" id="2327407at2"/>
<proteinExistence type="predicted"/>
<feature type="region of interest" description="Disordered" evidence="1">
    <location>
        <begin position="455"/>
        <end position="493"/>
    </location>
</feature>
<feature type="compositionally biased region" description="Polar residues" evidence="1">
    <location>
        <begin position="457"/>
        <end position="481"/>
    </location>
</feature>
<keyword evidence="3" id="KW-1185">Reference proteome</keyword>
<sequence>MDNQEEYKKMLEQNRRSHLDFAKALSDNSETMRSQVSRTTSVTQQQLSRFLGNPLTNYLDISKLMNALYTGNGIIKQHIKYYSSLLTLNHTIVPVMNERSGWDISKVTLEDYVMAANFVKRLNIKRHAPHFIKQTLMNGYSLFYKMQDKKGVAYLEFPIRFGKIYSLENGVYRWAIDVDSVKDSTPGVLPVEIENAIANGDRKDDNWIDGKYFKLKDKGVAFCFDQEVLSNGGIAVSEFSNLIGSAIKLENARNKLEIKDDLDGVKLVHSQIPVDKNGRPQMESKVAAKYDKSMRSSLPKGIVPITNPMKVTNIALNGAGDTKAYESVGRSTASLFFDMGVPSPMFGGETTSSNIVKISNVKDITWVYNVILPLIEDYYNYEMSKYKSPNNFAWNIKIMRQSQFTFSDDQKVAKEQLNLGGSRLDFLAMSGMEPIEVVGTLGLEQQVLDIDSLMKPKQTSHTMSKGGSTESSTPGRPQSDNPTDDTDRLNDAN</sequence>
<reference evidence="2 3" key="1">
    <citation type="submission" date="2017-05" db="EMBL/GenBank/DDBJ databases">
        <title>Vagococcus spp. assemblies.</title>
        <authorList>
            <person name="Gulvik C.A."/>
        </authorList>
    </citation>
    <scope>NUCLEOTIDE SEQUENCE [LARGE SCALE GENOMIC DNA]</scope>
    <source>
        <strain evidence="2 3">CCUG 51432</strain>
    </source>
</reference>
<dbReference type="EMBL" id="NGKA01000008">
    <property type="protein sequence ID" value="RSU12324.1"/>
    <property type="molecule type" value="Genomic_DNA"/>
</dbReference>
<evidence type="ECO:0000313" key="3">
    <source>
        <dbReference type="Proteomes" id="UP000287605"/>
    </source>
</evidence>
<evidence type="ECO:0000256" key="1">
    <source>
        <dbReference type="SAM" id="MobiDB-lite"/>
    </source>
</evidence>
<name>A0A430AW87_9ENTE</name>
<accession>A0A430AW87</accession>
<evidence type="ECO:0008006" key="4">
    <source>
        <dbReference type="Google" id="ProtNLM"/>
    </source>
</evidence>
<comment type="caution">
    <text evidence="2">The sequence shown here is derived from an EMBL/GenBank/DDBJ whole genome shotgun (WGS) entry which is preliminary data.</text>
</comment>
<gene>
    <name evidence="2" type="ORF">CBF29_06900</name>
</gene>
<dbReference type="RefSeq" id="WP_126808830.1">
    <property type="nucleotide sequence ID" value="NZ_NGKA01000008.1"/>
</dbReference>
<organism evidence="2 3">
    <name type="scientific">Vagococcus elongatus</name>
    <dbReference type="NCBI Taxonomy" id="180344"/>
    <lineage>
        <taxon>Bacteria</taxon>
        <taxon>Bacillati</taxon>
        <taxon>Bacillota</taxon>
        <taxon>Bacilli</taxon>
        <taxon>Lactobacillales</taxon>
        <taxon>Enterococcaceae</taxon>
        <taxon>Vagococcus</taxon>
    </lineage>
</organism>